<dbReference type="RefSeq" id="WP_261404568.1">
    <property type="nucleotide sequence ID" value="NZ_CP081869.1"/>
</dbReference>
<dbReference type="KEGG" id="cmet:K6K41_07395"/>
<evidence type="ECO:0000313" key="2">
    <source>
        <dbReference type="Proteomes" id="UP000825701"/>
    </source>
</evidence>
<keyword evidence="2" id="KW-1185">Reference proteome</keyword>
<dbReference type="AlphaFoldDB" id="A0A9E6RAQ4"/>
<dbReference type="Proteomes" id="UP000825701">
    <property type="component" value="Chromosome"/>
</dbReference>
<gene>
    <name evidence="1" type="ORF">K6K41_07395</name>
</gene>
<dbReference type="EMBL" id="CP081869">
    <property type="protein sequence ID" value="QZO01313.1"/>
    <property type="molecule type" value="Genomic_DNA"/>
</dbReference>
<sequence>MTSAVLQALSGSPIAAFFARAYIEIEAFFEEAGAALVRAQKEEPFGL</sequence>
<evidence type="ECO:0000313" key="1">
    <source>
        <dbReference type="EMBL" id="QZO01313.1"/>
    </source>
</evidence>
<protein>
    <submittedName>
        <fullName evidence="1">Uncharacterized protein</fullName>
    </submittedName>
</protein>
<reference evidence="1" key="1">
    <citation type="submission" date="2021-08" db="EMBL/GenBank/DDBJ databases">
        <authorList>
            <person name="Zhang H."/>
            <person name="Xu M."/>
            <person name="Yu Z."/>
            <person name="Yang L."/>
            <person name="Cai Y."/>
        </authorList>
    </citation>
    <scope>NUCLEOTIDE SEQUENCE</scope>
    <source>
        <strain evidence="1">CHL1</strain>
    </source>
</reference>
<name>A0A9E6RAQ4_9HYPH</name>
<proteinExistence type="predicted"/>
<accession>A0A9E6RAQ4</accession>
<organism evidence="1 2">
    <name type="scientific">Chenggangzhangella methanolivorans</name>
    <dbReference type="NCBI Taxonomy" id="1437009"/>
    <lineage>
        <taxon>Bacteria</taxon>
        <taxon>Pseudomonadati</taxon>
        <taxon>Pseudomonadota</taxon>
        <taxon>Alphaproteobacteria</taxon>
        <taxon>Hyphomicrobiales</taxon>
        <taxon>Methylopilaceae</taxon>
        <taxon>Chenggangzhangella</taxon>
    </lineage>
</organism>